<evidence type="ECO:0000256" key="1">
    <source>
        <dbReference type="SAM" id="Coils"/>
    </source>
</evidence>
<gene>
    <name evidence="4" type="ORF">Pmani_007500</name>
</gene>
<feature type="region of interest" description="Disordered" evidence="2">
    <location>
        <begin position="1"/>
        <end position="47"/>
    </location>
</feature>
<dbReference type="Pfam" id="PF20700">
    <property type="entry name" value="Mutator"/>
    <property type="match status" value="1"/>
</dbReference>
<keyword evidence="1" id="KW-0175">Coiled coil</keyword>
<dbReference type="PANTHER" id="PTHR33309">
    <property type="entry name" value="KERATIN, ULTRA HIGH-SULFUR MATRIX PROTEIN-LIKE"/>
    <property type="match status" value="1"/>
</dbReference>
<evidence type="ECO:0000313" key="4">
    <source>
        <dbReference type="EMBL" id="KAK4321703.1"/>
    </source>
</evidence>
<feature type="domain" description="Mutator-like transposase" evidence="3">
    <location>
        <begin position="155"/>
        <end position="451"/>
    </location>
</feature>
<feature type="coiled-coil region" evidence="1">
    <location>
        <begin position="204"/>
        <end position="231"/>
    </location>
</feature>
<feature type="compositionally biased region" description="Basic residues" evidence="2">
    <location>
        <begin position="21"/>
        <end position="30"/>
    </location>
</feature>
<dbReference type="AlphaFoldDB" id="A0AAE1Q8S8"/>
<feature type="compositionally biased region" description="Basic residues" evidence="2">
    <location>
        <begin position="1"/>
        <end position="12"/>
    </location>
</feature>
<keyword evidence="5" id="KW-1185">Reference proteome</keyword>
<feature type="region of interest" description="Disordered" evidence="2">
    <location>
        <begin position="111"/>
        <end position="159"/>
    </location>
</feature>
<dbReference type="PANTHER" id="PTHR33309:SF3">
    <property type="entry name" value="CCHC-TYPE DOMAIN-CONTAINING PROTEIN"/>
    <property type="match status" value="1"/>
</dbReference>
<reference evidence="4" key="1">
    <citation type="submission" date="2023-11" db="EMBL/GenBank/DDBJ databases">
        <title>Genome assemblies of two species of porcelain crab, Petrolisthes cinctipes and Petrolisthes manimaculis (Anomura: Porcellanidae).</title>
        <authorList>
            <person name="Angst P."/>
        </authorList>
    </citation>
    <scope>NUCLEOTIDE SEQUENCE</scope>
    <source>
        <strain evidence="4">PB745_02</strain>
        <tissue evidence="4">Gill</tissue>
    </source>
</reference>
<sequence>MNFGSKHSKKQLQKAWERMKTKSKQQHGLHRREEKKTGGGASPPAIPKDVEKVLSLIAPKVNDLGCNYDDDALPALAKSHLHGRLIYFNKTFCVGANSYGTYLQESITIEADPDDPEPVNLPANQSEGLATVPPGPSKDTPLSVREKPSGSTRKRRGGMERYEVHRRAVEAGLHCGDGYVAVRKFCMAMNMPMIHQKTFSKHKKDIIDNSIKKHEELLEQTRKQVHLTLEEKDPTLPEVKEVTVTLDGSWGKRGFTAKYGFVSAIEYETGMVVDHVTLSKWCKFCAIEEGKGRDRKEWWPEHASECNKNFDGSNPAMEMEGWKILFGRSVEKCKMKYVRVVSDGDSKGFEAVKAMKPYGDGVEIKKEECTNHVAKRIGKALLKLKQGGRKAGSLTAVSVKKLQNYFTQAIKNHIGDEEEMKKAIYATLRHCASTDQRPQHSTCPSGKDSWCFVQRAIANDQPIPQHKDHIHTPLRQDVVAKMMPVYQRIVTPQLLEGCKGGTQNSNESLHSIIWSELPKTKFFGLKRMLYGVHRGITKFNLGYSAAEVEGSGWVATKVAKDKDNARVYNAKRKMDCKDERKRKKIKAIHEEEKRKQRGLHMKQDVQHYLHRQISHGKVRGV</sequence>
<dbReference type="InterPro" id="IPR049012">
    <property type="entry name" value="Mutator_transp_dom"/>
</dbReference>
<dbReference type="Proteomes" id="UP001292094">
    <property type="component" value="Unassembled WGS sequence"/>
</dbReference>
<evidence type="ECO:0000259" key="3">
    <source>
        <dbReference type="Pfam" id="PF20700"/>
    </source>
</evidence>
<evidence type="ECO:0000256" key="2">
    <source>
        <dbReference type="SAM" id="MobiDB-lite"/>
    </source>
</evidence>
<name>A0AAE1Q8S8_9EUCA</name>
<proteinExistence type="predicted"/>
<dbReference type="EMBL" id="JAWZYT010000562">
    <property type="protein sequence ID" value="KAK4321703.1"/>
    <property type="molecule type" value="Genomic_DNA"/>
</dbReference>
<evidence type="ECO:0000313" key="5">
    <source>
        <dbReference type="Proteomes" id="UP001292094"/>
    </source>
</evidence>
<accession>A0AAE1Q8S8</accession>
<protein>
    <recommendedName>
        <fullName evidence="3">Mutator-like transposase domain-containing protein</fullName>
    </recommendedName>
</protein>
<organism evidence="4 5">
    <name type="scientific">Petrolisthes manimaculis</name>
    <dbReference type="NCBI Taxonomy" id="1843537"/>
    <lineage>
        <taxon>Eukaryota</taxon>
        <taxon>Metazoa</taxon>
        <taxon>Ecdysozoa</taxon>
        <taxon>Arthropoda</taxon>
        <taxon>Crustacea</taxon>
        <taxon>Multicrustacea</taxon>
        <taxon>Malacostraca</taxon>
        <taxon>Eumalacostraca</taxon>
        <taxon>Eucarida</taxon>
        <taxon>Decapoda</taxon>
        <taxon>Pleocyemata</taxon>
        <taxon>Anomura</taxon>
        <taxon>Galatheoidea</taxon>
        <taxon>Porcellanidae</taxon>
        <taxon>Petrolisthes</taxon>
    </lineage>
</organism>
<comment type="caution">
    <text evidence="4">The sequence shown here is derived from an EMBL/GenBank/DDBJ whole genome shotgun (WGS) entry which is preliminary data.</text>
</comment>